<dbReference type="InterPro" id="IPR026180">
    <property type="entry name" value="NSL1"/>
</dbReference>
<gene>
    <name evidence="4 5 6 7 8 9" type="primary">LOC116948818</name>
</gene>
<evidence type="ECO:0000313" key="4">
    <source>
        <dbReference type="RefSeq" id="XP_032821834.1"/>
    </source>
</evidence>
<dbReference type="InterPro" id="IPR029332">
    <property type="entry name" value="PEHE_dom"/>
</dbReference>
<dbReference type="Pfam" id="PF15275">
    <property type="entry name" value="PEHE"/>
    <property type="match status" value="1"/>
</dbReference>
<name>A0AAJ7TQR4_PETMA</name>
<feature type="compositionally biased region" description="Low complexity" evidence="1">
    <location>
        <begin position="693"/>
        <end position="712"/>
    </location>
</feature>
<keyword evidence="3" id="KW-1185">Reference proteome</keyword>
<dbReference type="Gene3D" id="6.10.250.3170">
    <property type="match status" value="1"/>
</dbReference>
<feature type="compositionally biased region" description="Basic and acidic residues" evidence="1">
    <location>
        <begin position="851"/>
        <end position="860"/>
    </location>
</feature>
<evidence type="ECO:0000313" key="6">
    <source>
        <dbReference type="RefSeq" id="XP_032821849.1"/>
    </source>
</evidence>
<feature type="region of interest" description="Disordered" evidence="1">
    <location>
        <begin position="895"/>
        <end position="936"/>
    </location>
</feature>
<organism evidence="3 6">
    <name type="scientific">Petromyzon marinus</name>
    <name type="common">Sea lamprey</name>
    <dbReference type="NCBI Taxonomy" id="7757"/>
    <lineage>
        <taxon>Eukaryota</taxon>
        <taxon>Metazoa</taxon>
        <taxon>Chordata</taxon>
        <taxon>Craniata</taxon>
        <taxon>Vertebrata</taxon>
        <taxon>Cyclostomata</taxon>
        <taxon>Hyperoartia</taxon>
        <taxon>Petromyzontiformes</taxon>
        <taxon>Petromyzontidae</taxon>
        <taxon>Petromyzon</taxon>
    </lineage>
</organism>
<evidence type="ECO:0000259" key="2">
    <source>
        <dbReference type="PROSITE" id="PS52052"/>
    </source>
</evidence>
<dbReference type="AlphaFoldDB" id="A0AAJ7TQR4"/>
<feature type="region of interest" description="Disordered" evidence="1">
    <location>
        <begin position="978"/>
        <end position="1007"/>
    </location>
</feature>
<reference evidence="4 5" key="1">
    <citation type="submission" date="2025-04" db="UniProtKB">
        <authorList>
            <consortium name="RefSeq"/>
        </authorList>
    </citation>
    <scope>IDENTIFICATION</scope>
    <source>
        <tissue evidence="4 5">Sperm</tissue>
    </source>
</reference>
<proteinExistence type="predicted"/>
<dbReference type="PROSITE" id="PS52052">
    <property type="entry name" value="PEHE"/>
    <property type="match status" value="1"/>
</dbReference>
<feature type="region of interest" description="Disordered" evidence="1">
    <location>
        <begin position="394"/>
        <end position="438"/>
    </location>
</feature>
<dbReference type="RefSeq" id="XP_032821834.1">
    <property type="nucleotide sequence ID" value="XM_032965943.1"/>
</dbReference>
<dbReference type="RefSeq" id="XP_032821842.1">
    <property type="nucleotide sequence ID" value="XM_032965951.1"/>
</dbReference>
<dbReference type="RefSeq" id="XP_032821858.1">
    <property type="nucleotide sequence ID" value="XM_032965967.1"/>
</dbReference>
<evidence type="ECO:0000256" key="1">
    <source>
        <dbReference type="SAM" id="MobiDB-lite"/>
    </source>
</evidence>
<dbReference type="KEGG" id="pmrn:116948818"/>
<accession>A0AAJ7TQR4</accession>
<dbReference type="GO" id="GO:0044545">
    <property type="term" value="C:NSL complex"/>
    <property type="evidence" value="ECO:0007669"/>
    <property type="project" value="TreeGrafter"/>
</dbReference>
<feature type="region of interest" description="Disordered" evidence="1">
    <location>
        <begin position="245"/>
        <end position="275"/>
    </location>
</feature>
<dbReference type="PANTHER" id="PTHR22443">
    <property type="entry name" value="NON-SPECIFIC LETHAL 1, ISOFORM M"/>
    <property type="match status" value="1"/>
</dbReference>
<evidence type="ECO:0000313" key="5">
    <source>
        <dbReference type="RefSeq" id="XP_032821842.1"/>
    </source>
</evidence>
<feature type="domain" description="PEHE" evidence="2">
    <location>
        <begin position="750"/>
        <end position="883"/>
    </location>
</feature>
<feature type="compositionally biased region" description="Polar residues" evidence="1">
    <location>
        <begin position="978"/>
        <end position="988"/>
    </location>
</feature>
<dbReference type="GO" id="GO:0035035">
    <property type="term" value="F:histone acetyltransferase binding"/>
    <property type="evidence" value="ECO:0007669"/>
    <property type="project" value="TreeGrafter"/>
</dbReference>
<evidence type="ECO:0000313" key="7">
    <source>
        <dbReference type="RefSeq" id="XP_032821858.1"/>
    </source>
</evidence>
<dbReference type="PANTHER" id="PTHR22443:SF18">
    <property type="entry name" value="NON-SPECIFIC LETHAL 1, ISOFORM M"/>
    <property type="match status" value="1"/>
</dbReference>
<feature type="region of interest" description="Disordered" evidence="1">
    <location>
        <begin position="811"/>
        <end position="868"/>
    </location>
</feature>
<feature type="compositionally biased region" description="Polar residues" evidence="1">
    <location>
        <begin position="394"/>
        <end position="415"/>
    </location>
</feature>
<dbReference type="RefSeq" id="XP_032821849.1">
    <property type="nucleotide sequence ID" value="XM_032965958.1"/>
</dbReference>
<feature type="region of interest" description="Disordered" evidence="1">
    <location>
        <begin position="631"/>
        <end position="722"/>
    </location>
</feature>
<evidence type="ECO:0000313" key="8">
    <source>
        <dbReference type="RefSeq" id="XP_032821867.1"/>
    </source>
</evidence>
<dbReference type="RefSeq" id="XP_032821867.1">
    <property type="nucleotide sequence ID" value="XM_032965976.1"/>
</dbReference>
<dbReference type="Proteomes" id="UP001318040">
    <property type="component" value="Chromosome 2"/>
</dbReference>
<evidence type="ECO:0000313" key="9">
    <source>
        <dbReference type="RefSeq" id="XP_032821877.1"/>
    </source>
</evidence>
<evidence type="ECO:0000313" key="3">
    <source>
        <dbReference type="Proteomes" id="UP001318040"/>
    </source>
</evidence>
<sequence>MQLGLFGPHIQHSFDVHELQKLSSTHNNSITSKLPILRDSDVPVLNGKSRFEQKKYNNGAISNVADSRAALLAENSSTSSEHFACRPDPLAFVNVSGADTKIDLPNPNPGECPMASRVLSSVHKLAVLEQRARRLSKHLRLIQAEQTESHVRQQLGGLVESLATRRSQDSFNRGQSQACLQNGVSVSSAACKRLDVTSSPLCLRSQRLHSSPLERGRNLVFEQLPREELERVSQSLDANLRHVERALDSDATESSSGGETDVEEERMPRLHVRRRRTSIQTSAGWRWAEERAMVASRWTWLTAQVSDLEYRIRQHNELYRQIRTNKGAVMLGEPQAPVDLMQRLGASGSLLKGPLGVRKSTRAEMSPCSPAVLLSNIHKQSSQLTQTLGGLVSPLSSISPGSPAHSNPSMPQLNGTVPGPENGGCADSSTEGSDVDESEGCAAIMQSPPLSPPDNTCVAARTRPLRDFRKRRTLRVGNAYFLSRKAQRPLTTPCGCEPPLACIVCASKVVTHQPLDQDTMTVPERVALLRASFHPVLSFPHEIPLQERFGGLLKQPEWQARLVPKAKANTLRKFCMPNKWGASGGLLERKLRQKLDTGQLPSERFEWSSLFLEKSMRQYLVRADLDHSLLEPSDAEGGDSCSPNRKRRRSGTVLVPSKKPRSLRSCSFTVGDGPDGALGTPIRHTKTPILCETPTTTLGTSSQTSTPTPSTSAQNAVRRRRGESSYDINNIVIPLSMAAPARVEKIQYKEILTPGWQELEPVTNLQEVNMEEGEVEDLSDEAFAIRHAKCEQLEKARWCVWSPAIQRRTRSFHKSVSDGRATPPPPSPDTSMSGGGGEHLSYTEPPIQQRTTDRSLRDSLCESTRSSTPDMNAEEIFVVVQPWERRTFPLREEEEAALAGGDEWSSADGQDPSSPLDVVTPLNPDSPIPSRNNTDSSIWQQLTTGSLAQGIEKRVHSASDVECTQGKRNLRSTVSRLANTSSSVQNSEMHAHHTTSSVPPDPPVDASNDVQRWSSCDYTHAETPPGEKCNSHGSSQGLGRTRAGTMTRYSAMLRTARRTNSL</sequence>
<dbReference type="SMART" id="SM01300">
    <property type="entry name" value="PEHE"/>
    <property type="match status" value="1"/>
</dbReference>
<protein>
    <submittedName>
        <fullName evidence="4 5">KAT8 regulatory NSL complex subunit 1-like isoform X1</fullName>
    </submittedName>
</protein>
<dbReference type="RefSeq" id="XP_032821877.1">
    <property type="nucleotide sequence ID" value="XM_032965986.1"/>
</dbReference>
<feature type="region of interest" description="Disordered" evidence="1">
    <location>
        <begin position="1022"/>
        <end position="1041"/>
    </location>
</feature>